<organism evidence="1 2">
    <name type="scientific">Patagioenas fasciata monilis</name>
    <dbReference type="NCBI Taxonomy" id="372326"/>
    <lineage>
        <taxon>Eukaryota</taxon>
        <taxon>Metazoa</taxon>
        <taxon>Chordata</taxon>
        <taxon>Craniata</taxon>
        <taxon>Vertebrata</taxon>
        <taxon>Euteleostomi</taxon>
        <taxon>Archelosauria</taxon>
        <taxon>Archosauria</taxon>
        <taxon>Dinosauria</taxon>
        <taxon>Saurischia</taxon>
        <taxon>Theropoda</taxon>
        <taxon>Coelurosauria</taxon>
        <taxon>Aves</taxon>
        <taxon>Neognathae</taxon>
        <taxon>Neoaves</taxon>
        <taxon>Columbimorphae</taxon>
        <taxon>Columbiformes</taxon>
        <taxon>Columbidae</taxon>
        <taxon>Patagioenas</taxon>
    </lineage>
</organism>
<protein>
    <submittedName>
        <fullName evidence="1">Uncharacterized protein</fullName>
    </submittedName>
</protein>
<gene>
    <name evidence="1" type="ORF">AV530_005325</name>
</gene>
<name>A0A1V4JKX4_PATFA</name>
<sequence>MARGGQETAAVIAGCVKYAWWRYVSGQSVGVRKQFKLYVDLLPCFAMETDNKGASPGLQREKAAVQEELAWENCPAAHRHQI</sequence>
<dbReference type="EMBL" id="LSYS01006902">
    <property type="protein sequence ID" value="OPJ72829.1"/>
    <property type="molecule type" value="Genomic_DNA"/>
</dbReference>
<reference evidence="1 2" key="1">
    <citation type="submission" date="2016-02" db="EMBL/GenBank/DDBJ databases">
        <title>Band-tailed pigeon sequencing and assembly.</title>
        <authorList>
            <person name="Soares A.E."/>
            <person name="Novak B.J."/>
            <person name="Rice E.S."/>
            <person name="O'Connell B."/>
            <person name="Chang D."/>
            <person name="Weber S."/>
            <person name="Shapiro B."/>
        </authorList>
    </citation>
    <scope>NUCLEOTIDE SEQUENCE [LARGE SCALE GENOMIC DNA]</scope>
    <source>
        <strain evidence="1">BTP2013</strain>
        <tissue evidence="1">Blood</tissue>
    </source>
</reference>
<dbReference type="Proteomes" id="UP000190648">
    <property type="component" value="Unassembled WGS sequence"/>
</dbReference>
<keyword evidence="2" id="KW-1185">Reference proteome</keyword>
<evidence type="ECO:0000313" key="2">
    <source>
        <dbReference type="Proteomes" id="UP000190648"/>
    </source>
</evidence>
<proteinExistence type="predicted"/>
<accession>A0A1V4JKX4</accession>
<evidence type="ECO:0000313" key="1">
    <source>
        <dbReference type="EMBL" id="OPJ72829.1"/>
    </source>
</evidence>
<comment type="caution">
    <text evidence="1">The sequence shown here is derived from an EMBL/GenBank/DDBJ whole genome shotgun (WGS) entry which is preliminary data.</text>
</comment>
<dbReference type="AlphaFoldDB" id="A0A1V4JKX4"/>